<protein>
    <submittedName>
        <fullName evidence="5">Prolyl oligopeptidase family serine peptidase</fullName>
    </submittedName>
</protein>
<dbReference type="InterPro" id="IPR050565">
    <property type="entry name" value="LYPA1-2/EST-like"/>
</dbReference>
<evidence type="ECO:0000256" key="3">
    <source>
        <dbReference type="SAM" id="SignalP"/>
    </source>
</evidence>
<evidence type="ECO:0000256" key="2">
    <source>
        <dbReference type="ARBA" id="ARBA00022801"/>
    </source>
</evidence>
<accession>A0AA50CKR2</accession>
<feature type="domain" description="Phospholipase/carboxylesterase/thioesterase" evidence="4">
    <location>
        <begin position="54"/>
        <end position="249"/>
    </location>
</feature>
<evidence type="ECO:0000313" key="5">
    <source>
        <dbReference type="EMBL" id="WLR97850.1"/>
    </source>
</evidence>
<organism evidence="5 6">
    <name type="scientific">Shinella sumterensis</name>
    <dbReference type="NCBI Taxonomy" id="1967501"/>
    <lineage>
        <taxon>Bacteria</taxon>
        <taxon>Pseudomonadati</taxon>
        <taxon>Pseudomonadota</taxon>
        <taxon>Alphaproteobacteria</taxon>
        <taxon>Hyphomicrobiales</taxon>
        <taxon>Rhizobiaceae</taxon>
        <taxon>Shinella</taxon>
    </lineage>
</organism>
<dbReference type="InterPro" id="IPR029058">
    <property type="entry name" value="AB_hydrolase_fold"/>
</dbReference>
<evidence type="ECO:0000256" key="1">
    <source>
        <dbReference type="ARBA" id="ARBA00006499"/>
    </source>
</evidence>
<proteinExistence type="inferred from homology"/>
<dbReference type="GO" id="GO:0016787">
    <property type="term" value="F:hydrolase activity"/>
    <property type="evidence" value="ECO:0007669"/>
    <property type="project" value="UniProtKB-KW"/>
</dbReference>
<keyword evidence="3" id="KW-0732">Signal</keyword>
<feature type="signal peptide" evidence="3">
    <location>
        <begin position="1"/>
        <end position="30"/>
    </location>
</feature>
<dbReference type="InterPro" id="IPR003140">
    <property type="entry name" value="PLipase/COase/thioEstase"/>
</dbReference>
<name>A0AA50CKR2_9HYPH</name>
<dbReference type="Proteomes" id="UP001234585">
    <property type="component" value="Chromosome"/>
</dbReference>
<reference evidence="5 6" key="1">
    <citation type="submission" date="2023-08" db="EMBL/GenBank/DDBJ databases">
        <title>Pathogen: clinical or host-associated sample.</title>
        <authorList>
            <person name="Hergert J."/>
            <person name="Casey R."/>
            <person name="Wagner J."/>
            <person name="Young E.L."/>
            <person name="Oakeson K.F."/>
        </authorList>
    </citation>
    <scope>NUCLEOTIDE SEQUENCE [LARGE SCALE GENOMIC DNA]</scope>
    <source>
        <strain evidence="5 6">1760953</strain>
    </source>
</reference>
<feature type="chain" id="PRO_5041400309" evidence="3">
    <location>
        <begin position="31"/>
        <end position="254"/>
    </location>
</feature>
<evidence type="ECO:0000259" key="4">
    <source>
        <dbReference type="Pfam" id="PF02230"/>
    </source>
</evidence>
<dbReference type="RefSeq" id="WP_306037765.1">
    <property type="nucleotide sequence ID" value="NZ_CP132302.1"/>
</dbReference>
<sequence length="254" mass="27044">MKSRSRNFLKSAIALVMAMTSLSHPMKAVASERTDVAAGRRVQGSNADVNGAASESRQARRLVIFFHGIRGRGSVMAAIGESWKATLRETEFVSPDAPFAHRSGGRQWFTVDDQVLRPDRIQAARRAFDELVTDIIEREGFGNDLQNVAFVGVSQGAIMALDAVTSGRWKVGALVSFAGLMPLPPTSSSSDTSILLIHGGADGTIPSTASVAASGQLKSAGYDVTLKIFPNVGHTISSEQARQAASFLKNRLDG</sequence>
<keyword evidence="2" id="KW-0378">Hydrolase</keyword>
<dbReference type="PANTHER" id="PTHR10655:SF17">
    <property type="entry name" value="LYSOPHOSPHOLIPASE-LIKE PROTEIN 1"/>
    <property type="match status" value="1"/>
</dbReference>
<dbReference type="Gene3D" id="3.40.50.1820">
    <property type="entry name" value="alpha/beta hydrolase"/>
    <property type="match status" value="1"/>
</dbReference>
<gene>
    <name evidence="5" type="ORF">Q9313_02130</name>
</gene>
<dbReference type="PANTHER" id="PTHR10655">
    <property type="entry name" value="LYSOPHOSPHOLIPASE-RELATED"/>
    <property type="match status" value="1"/>
</dbReference>
<comment type="similarity">
    <text evidence="1">Belongs to the AB hydrolase superfamily. AB hydrolase 2 family.</text>
</comment>
<dbReference type="EMBL" id="CP132302">
    <property type="protein sequence ID" value="WLR97850.1"/>
    <property type="molecule type" value="Genomic_DNA"/>
</dbReference>
<dbReference type="SUPFAM" id="SSF53474">
    <property type="entry name" value="alpha/beta-Hydrolases"/>
    <property type="match status" value="1"/>
</dbReference>
<dbReference type="Pfam" id="PF02230">
    <property type="entry name" value="Abhydrolase_2"/>
    <property type="match status" value="1"/>
</dbReference>
<evidence type="ECO:0000313" key="6">
    <source>
        <dbReference type="Proteomes" id="UP001234585"/>
    </source>
</evidence>
<dbReference type="AlphaFoldDB" id="A0AA50CKR2"/>
<keyword evidence="6" id="KW-1185">Reference proteome</keyword>